<feature type="compositionally biased region" description="Polar residues" evidence="10">
    <location>
        <begin position="159"/>
        <end position="172"/>
    </location>
</feature>
<comment type="function">
    <text evidence="9">Essential component of the vacuolar proton pump (V-ATPase), a multimeric enzyme that catalyzes the translocation of protons across the membranes. Required for assembly and activity of the V-ATPase.</text>
</comment>
<keyword evidence="12" id="KW-1185">Reference proteome</keyword>
<sequence>MTKSSLFRSEEMSLVQMYIPDEIARITVSCLGDHGLIQFRDLNPSLSAFQRAFTDEIKKLNDLERQLLFLSGECEKVDIPVAPIDLDDPQVNRIVTAREIVDLKEILMEREIRVNHLNESYSALLKQRQELLEHKYVLEQSATISGVQQQKQNLIPPQYHRNSTATNLTDNPQAPLFPTDLENGEWDASESVSFVAGVIPRDRVGVFERILWRTLRGNLFMNQEEIDEDFVNSETGRMESKNVFIIFAHGQELISKIKKTADAMGASLYPVEEDATQRQAKLFDIAMKITDLDKIIDTTDETRLNELQQTATGLPTWCAILKKEKATYHILNLFNYDPNRRALIAEGWCPTLDLGTVRNALKQAAEDAGSPVYPIMNEVSTHRQPPTFHRTNKFSAGFQNIVDAYGVARYGEVNPGLFTVITFPFLFAVMFGDFGHGIFMFLAALYLVVKEKQLQKFANGELFSMLFGGRYIILLMGLFSIYTGLIYNDLFSKAVVWFPGGWKWPENFTEGETIEAIQTGTTYAFGLDYMWHGAENYLIFTNSYKMKMSVIFGVLQMSFGIILTNFNHIHFNHKFAIWAEFIPQILFLLSIFGYLCVTIIYKWLTDWSSANPPSLLNMLIYMFLSPGSVEDSELLFQGQATVQLALLMIAAICVPWMLLAKPLVLKKHHANEVRLGKTTSTAEQETIRRNRGQ</sequence>
<dbReference type="PANTHER" id="PTHR11629">
    <property type="entry name" value="VACUOLAR PROTON ATPASES"/>
    <property type="match status" value="1"/>
</dbReference>
<evidence type="ECO:0000256" key="3">
    <source>
        <dbReference type="ARBA" id="ARBA00022448"/>
    </source>
</evidence>
<evidence type="ECO:0000313" key="12">
    <source>
        <dbReference type="Proteomes" id="UP001479436"/>
    </source>
</evidence>
<dbReference type="EMBL" id="JASJQH010007505">
    <property type="protein sequence ID" value="KAK9708130.1"/>
    <property type="molecule type" value="Genomic_DNA"/>
</dbReference>
<evidence type="ECO:0000256" key="1">
    <source>
        <dbReference type="ARBA" id="ARBA00004141"/>
    </source>
</evidence>
<dbReference type="Pfam" id="PF01496">
    <property type="entry name" value="V_ATPase_I"/>
    <property type="match status" value="1"/>
</dbReference>
<dbReference type="PANTHER" id="PTHR11629:SF63">
    <property type="entry name" value="V-TYPE PROTON ATPASE SUBUNIT A"/>
    <property type="match status" value="1"/>
</dbReference>
<gene>
    <name evidence="11" type="primary">VPH1_7</name>
    <name evidence="11" type="ORF">K7432_009804</name>
</gene>
<feature type="transmembrane region" description="Helical" evidence="9">
    <location>
        <begin position="425"/>
        <end position="449"/>
    </location>
</feature>
<feature type="transmembrane region" description="Helical" evidence="9">
    <location>
        <begin position="470"/>
        <end position="487"/>
    </location>
</feature>
<feature type="transmembrane region" description="Helical" evidence="9">
    <location>
        <begin position="550"/>
        <end position="569"/>
    </location>
</feature>
<reference evidence="11 12" key="1">
    <citation type="submission" date="2023-04" db="EMBL/GenBank/DDBJ databases">
        <title>Genome of Basidiobolus ranarum AG-B5.</title>
        <authorList>
            <person name="Stajich J.E."/>
            <person name="Carter-House D."/>
            <person name="Gryganskyi A."/>
        </authorList>
    </citation>
    <scope>NUCLEOTIDE SEQUENCE [LARGE SCALE GENOMIC DNA]</scope>
    <source>
        <strain evidence="11 12">AG-B5</strain>
    </source>
</reference>
<comment type="subcellular location">
    <subcellularLocation>
        <location evidence="1">Membrane</location>
        <topology evidence="1">Multi-pass membrane protein</topology>
    </subcellularLocation>
</comment>
<feature type="transmembrane region" description="Helical" evidence="9">
    <location>
        <begin position="640"/>
        <end position="659"/>
    </location>
</feature>
<feature type="region of interest" description="Disordered" evidence="10">
    <location>
        <begin position="159"/>
        <end position="182"/>
    </location>
</feature>
<dbReference type="PIRSF" id="PIRSF001293">
    <property type="entry name" value="ATP6V0A1"/>
    <property type="match status" value="1"/>
</dbReference>
<evidence type="ECO:0000256" key="7">
    <source>
        <dbReference type="ARBA" id="ARBA00023065"/>
    </source>
</evidence>
<dbReference type="InterPro" id="IPR002490">
    <property type="entry name" value="V-ATPase_116kDa_su"/>
</dbReference>
<keyword evidence="5 9" id="KW-0375">Hydrogen ion transport</keyword>
<name>A0ABR2VWK3_9FUNG</name>
<feature type="transmembrane region" description="Helical" evidence="9">
    <location>
        <begin position="581"/>
        <end position="604"/>
    </location>
</feature>
<keyword evidence="6 9" id="KW-1133">Transmembrane helix</keyword>
<protein>
    <recommendedName>
        <fullName evidence="9">V-type proton ATPase subunit a</fullName>
    </recommendedName>
</protein>
<accession>A0ABR2VWK3</accession>
<evidence type="ECO:0000256" key="6">
    <source>
        <dbReference type="ARBA" id="ARBA00022989"/>
    </source>
</evidence>
<dbReference type="InterPro" id="IPR026028">
    <property type="entry name" value="V-type_ATPase_116kDa_su_euka"/>
</dbReference>
<evidence type="ECO:0000256" key="4">
    <source>
        <dbReference type="ARBA" id="ARBA00022692"/>
    </source>
</evidence>
<evidence type="ECO:0000256" key="5">
    <source>
        <dbReference type="ARBA" id="ARBA00022781"/>
    </source>
</evidence>
<evidence type="ECO:0000256" key="2">
    <source>
        <dbReference type="ARBA" id="ARBA00009904"/>
    </source>
</evidence>
<keyword evidence="4 9" id="KW-0812">Transmembrane</keyword>
<organism evidence="11 12">
    <name type="scientific">Basidiobolus ranarum</name>
    <dbReference type="NCBI Taxonomy" id="34480"/>
    <lineage>
        <taxon>Eukaryota</taxon>
        <taxon>Fungi</taxon>
        <taxon>Fungi incertae sedis</taxon>
        <taxon>Zoopagomycota</taxon>
        <taxon>Entomophthoromycotina</taxon>
        <taxon>Basidiobolomycetes</taxon>
        <taxon>Basidiobolales</taxon>
        <taxon>Basidiobolaceae</taxon>
        <taxon>Basidiobolus</taxon>
    </lineage>
</organism>
<evidence type="ECO:0000313" key="11">
    <source>
        <dbReference type="EMBL" id="KAK9708130.1"/>
    </source>
</evidence>
<evidence type="ECO:0000256" key="9">
    <source>
        <dbReference type="RuleBase" id="RU361189"/>
    </source>
</evidence>
<dbReference type="Proteomes" id="UP001479436">
    <property type="component" value="Unassembled WGS sequence"/>
</dbReference>
<keyword evidence="7 9" id="KW-0406">Ion transport</keyword>
<evidence type="ECO:0000256" key="8">
    <source>
        <dbReference type="ARBA" id="ARBA00023136"/>
    </source>
</evidence>
<comment type="similarity">
    <text evidence="2 9">Belongs to the V-ATPase 116 kDa subunit family.</text>
</comment>
<keyword evidence="8 9" id="KW-0472">Membrane</keyword>
<evidence type="ECO:0000256" key="10">
    <source>
        <dbReference type="SAM" id="MobiDB-lite"/>
    </source>
</evidence>
<comment type="caution">
    <text evidence="11">The sequence shown here is derived from an EMBL/GenBank/DDBJ whole genome shotgun (WGS) entry which is preliminary data.</text>
</comment>
<keyword evidence="3 9" id="KW-0813">Transport</keyword>
<proteinExistence type="inferred from homology"/>